<evidence type="ECO:0000313" key="3">
    <source>
        <dbReference type="Proteomes" id="UP000316609"/>
    </source>
</evidence>
<dbReference type="AlphaFoldDB" id="A0A538TXA1"/>
<gene>
    <name evidence="2" type="ORF">E6K78_01970</name>
</gene>
<dbReference type="InterPro" id="IPR018389">
    <property type="entry name" value="DctP_fam"/>
</dbReference>
<dbReference type="PANTHER" id="PTHR33376">
    <property type="match status" value="1"/>
</dbReference>
<evidence type="ECO:0000313" key="2">
    <source>
        <dbReference type="EMBL" id="TMQ68270.1"/>
    </source>
</evidence>
<proteinExistence type="predicted"/>
<dbReference type="EMBL" id="VBOY01000013">
    <property type="protein sequence ID" value="TMQ68270.1"/>
    <property type="molecule type" value="Genomic_DNA"/>
</dbReference>
<evidence type="ECO:0000256" key="1">
    <source>
        <dbReference type="ARBA" id="ARBA00022729"/>
    </source>
</evidence>
<organism evidence="2 3">
    <name type="scientific">Eiseniibacteriota bacterium</name>
    <dbReference type="NCBI Taxonomy" id="2212470"/>
    <lineage>
        <taxon>Bacteria</taxon>
        <taxon>Candidatus Eiseniibacteriota</taxon>
    </lineage>
</organism>
<dbReference type="GO" id="GO:0055085">
    <property type="term" value="P:transmembrane transport"/>
    <property type="evidence" value="ECO:0007669"/>
    <property type="project" value="InterPro"/>
</dbReference>
<dbReference type="PANTHER" id="PTHR33376:SF4">
    <property type="entry name" value="SIALIC ACID-BINDING PERIPLASMIC PROTEIN SIAP"/>
    <property type="match status" value="1"/>
</dbReference>
<dbReference type="NCBIfam" id="NF037995">
    <property type="entry name" value="TRAP_S1"/>
    <property type="match status" value="1"/>
</dbReference>
<name>A0A538TXA1_UNCEI</name>
<dbReference type="Proteomes" id="UP000316609">
    <property type="component" value="Unassembled WGS sequence"/>
</dbReference>
<dbReference type="Pfam" id="PF03480">
    <property type="entry name" value="DctP"/>
    <property type="match status" value="1"/>
</dbReference>
<comment type="caution">
    <text evidence="2">The sequence shown here is derived from an EMBL/GenBank/DDBJ whole genome shotgun (WGS) entry which is preliminary data.</text>
</comment>
<accession>A0A538TXA1</accession>
<reference evidence="2 3" key="1">
    <citation type="journal article" date="2019" name="Nat. Microbiol.">
        <title>Mediterranean grassland soil C-N compound turnover is dependent on rainfall and depth, and is mediated by genomically divergent microorganisms.</title>
        <authorList>
            <person name="Diamond S."/>
            <person name="Andeer P.F."/>
            <person name="Li Z."/>
            <person name="Crits-Christoph A."/>
            <person name="Burstein D."/>
            <person name="Anantharaman K."/>
            <person name="Lane K.R."/>
            <person name="Thomas B.C."/>
            <person name="Pan C."/>
            <person name="Northen T.R."/>
            <person name="Banfield J.F."/>
        </authorList>
    </citation>
    <scope>NUCLEOTIDE SEQUENCE [LARGE SCALE GENOMIC DNA]</scope>
    <source>
        <strain evidence="2">WS_8</strain>
    </source>
</reference>
<dbReference type="InterPro" id="IPR038404">
    <property type="entry name" value="TRAP_DctP_sf"/>
</dbReference>
<protein>
    <recommendedName>
        <fullName evidence="4">C4-dicarboxylate ABC transporter substrate-binding protein</fullName>
    </recommendedName>
</protein>
<sequence length="340" mass="37554">MRARANALLVVWTLLFVSAVRVGAEPQVIKLATLAPEGSVWHKVLKDMEADWARETEGRVVLRIYPGGVAGSEPDMVRKIRIGQLQAAAVTSAGMTAIDDAFQVFGIPMFFQSYDELFHVLDRMEPALGKRLEAKGFVLLNWGFGGWAHFFTREPVSSVADLKRLKIFVPAGDDRAVQVWKSSSFRPVALAETDILTGLQTRMIDALPIPPLAALYLQWFRQTPYMVHGGLGPLVGGLVISRPAWDKIGAADRARILASCQRAERRLEEGIPKQDTAAVHEMEQRGLKVVRLDPKSAAEWQAEAASFAQRMRGATVPPEVFDLALRERNAYRRASGGGVR</sequence>
<keyword evidence="1" id="KW-0732">Signal</keyword>
<evidence type="ECO:0008006" key="4">
    <source>
        <dbReference type="Google" id="ProtNLM"/>
    </source>
</evidence>
<dbReference type="Gene3D" id="3.40.190.170">
    <property type="entry name" value="Bacterial extracellular solute-binding protein, family 7"/>
    <property type="match status" value="1"/>
</dbReference>